<evidence type="ECO:0000259" key="2">
    <source>
        <dbReference type="Pfam" id="PF26566"/>
    </source>
</evidence>
<dbReference type="EMBL" id="FQZN01000056">
    <property type="protein sequence ID" value="SHJ75033.1"/>
    <property type="molecule type" value="Genomic_DNA"/>
</dbReference>
<feature type="transmembrane region" description="Helical" evidence="1">
    <location>
        <begin position="12"/>
        <end position="33"/>
    </location>
</feature>
<accession>A0A1M6LV86</accession>
<evidence type="ECO:0000256" key="1">
    <source>
        <dbReference type="SAM" id="Phobius"/>
    </source>
</evidence>
<sequence length="163" mass="19742">MILLKIKIWKLALCHIMPWIILMATTLIAWVFGILYPSYYIYIVAVFVAYYLGFKPLNYVLDMWNYDRWSTLLIDNSEEEIIYKPYKDLSIEYRFHYEDIVTFQKYKNGYSFYQQLYFYRIVLKNGEEYYLSSLLVGKLEKNIDSVPCIYMKNSSFVYILGYI</sequence>
<dbReference type="AlphaFoldDB" id="A0A1M6LV86"/>
<protein>
    <recommendedName>
        <fullName evidence="2">PH domain-containing protein</fullName>
    </recommendedName>
</protein>
<feature type="transmembrane region" description="Helical" evidence="1">
    <location>
        <begin position="39"/>
        <end position="61"/>
    </location>
</feature>
<dbReference type="Proteomes" id="UP000184192">
    <property type="component" value="Unassembled WGS sequence"/>
</dbReference>
<dbReference type="GeneID" id="92714805"/>
<keyword evidence="1" id="KW-0472">Membrane</keyword>
<dbReference type="RefSeq" id="WP_073315085.1">
    <property type="nucleotide sequence ID" value="NZ_FQZN01000056.1"/>
</dbReference>
<reference evidence="4" key="1">
    <citation type="submission" date="2016-11" db="EMBL/GenBank/DDBJ databases">
        <authorList>
            <person name="Varghese N."/>
            <person name="Submissions S."/>
        </authorList>
    </citation>
    <scope>NUCLEOTIDE SEQUENCE [LARGE SCALE GENOMIC DNA]</scope>
    <source>
        <strain evidence="4">DSM 26884</strain>
    </source>
</reference>
<dbReference type="Pfam" id="PF26566">
    <property type="entry name" value="PH_40"/>
    <property type="match status" value="1"/>
</dbReference>
<keyword evidence="1" id="KW-1133">Transmembrane helix</keyword>
<keyword evidence="1" id="KW-0812">Transmembrane</keyword>
<organism evidence="3 4">
    <name type="scientific">Bacteroides stercorirosoris</name>
    <dbReference type="NCBI Taxonomy" id="871324"/>
    <lineage>
        <taxon>Bacteria</taxon>
        <taxon>Pseudomonadati</taxon>
        <taxon>Bacteroidota</taxon>
        <taxon>Bacteroidia</taxon>
        <taxon>Bacteroidales</taxon>
        <taxon>Bacteroidaceae</taxon>
        <taxon>Bacteroides</taxon>
    </lineage>
</organism>
<dbReference type="InterPro" id="IPR058916">
    <property type="entry name" value="PH_40"/>
</dbReference>
<evidence type="ECO:0000313" key="4">
    <source>
        <dbReference type="Proteomes" id="UP000184192"/>
    </source>
</evidence>
<evidence type="ECO:0000313" key="3">
    <source>
        <dbReference type="EMBL" id="SHJ75033.1"/>
    </source>
</evidence>
<proteinExistence type="predicted"/>
<name>A0A1M6LV86_9BACE</name>
<feature type="domain" description="PH" evidence="2">
    <location>
        <begin position="9"/>
        <end position="136"/>
    </location>
</feature>
<gene>
    <name evidence="3" type="ORF">SAMN05444350_1562</name>
</gene>
<keyword evidence="4" id="KW-1185">Reference proteome</keyword>